<accession>A0ABY9PE30</accession>
<dbReference type="InterPro" id="IPR012577">
    <property type="entry name" value="NIPSNAP"/>
</dbReference>
<protein>
    <submittedName>
        <fullName evidence="2">NIPSNAP family protein</fullName>
    </submittedName>
</protein>
<name>A0ABY9PE30_9GAMM</name>
<gene>
    <name evidence="2" type="ORF">RDV84_07285</name>
</gene>
<dbReference type="Pfam" id="PF07978">
    <property type="entry name" value="NIPSNAP"/>
    <property type="match status" value="1"/>
</dbReference>
<dbReference type="Gene3D" id="3.30.70.100">
    <property type="match status" value="1"/>
</dbReference>
<reference evidence="2 3" key="1">
    <citation type="submission" date="2023-08" db="EMBL/GenBank/DDBJ databases">
        <title>The whole genome sequence of Lysobacter yananisis.</title>
        <authorList>
            <person name="Sun H."/>
        </authorList>
    </citation>
    <scope>NUCLEOTIDE SEQUENCE [LARGE SCALE GENOMIC DNA]</scope>
    <source>
        <strain evidence="2 3">SNNU513</strain>
    </source>
</reference>
<sequence length="409" mass="46082">MNHDGRHDFDFLHGHWQVRNERLRERLAGSDDWEIFHATQTCEPVLGGLGNVDAFLSDWRRDGGEDTFQGMTLRLFDLQRRRWNIWWAGSHDGVLEPPVSGGFADGVGVFEGELEHHGRPVRARFVWSAIGANTAHWHQQFSIDGGASWETNWHMWLRRRDADGRLPHEDAVIELRRYTLKPGRRDELIELFERALIEPQEAVGMHVIGQFRELDESDRYTWVRGFPGHAARVEALQGFYGGPIWKRHRDAANATMIDSDDVRLLKPARPRSALPEAQRERAPVGASADADADADGIVCIGVCELDAPAQASFLERFERDFAPLLEPAGLSLLGVYVSDDTPNGFPRLPVREGEPALVWFARCADARAPLRLAEAPQWRAAVADALRAGLRRAPQLLRLAPTARSELRG</sequence>
<evidence type="ECO:0000259" key="1">
    <source>
        <dbReference type="Pfam" id="PF07978"/>
    </source>
</evidence>
<feature type="domain" description="NIPSNAP" evidence="1">
    <location>
        <begin position="174"/>
        <end position="268"/>
    </location>
</feature>
<dbReference type="SUPFAM" id="SSF54909">
    <property type="entry name" value="Dimeric alpha+beta barrel"/>
    <property type="match status" value="1"/>
</dbReference>
<dbReference type="InterPro" id="IPR011008">
    <property type="entry name" value="Dimeric_a/b-barrel"/>
</dbReference>
<proteinExistence type="predicted"/>
<dbReference type="RefSeq" id="WP_309152927.1">
    <property type="nucleotide sequence ID" value="NZ_CP133568.1"/>
</dbReference>
<dbReference type="EMBL" id="CP133568">
    <property type="protein sequence ID" value="WMT04629.1"/>
    <property type="molecule type" value="Genomic_DNA"/>
</dbReference>
<dbReference type="Proteomes" id="UP001229313">
    <property type="component" value="Chromosome"/>
</dbReference>
<organism evidence="2 3">
    <name type="scientific">Lysobacter yananisis</name>
    <dbReference type="NCBI Taxonomy" id="1003114"/>
    <lineage>
        <taxon>Bacteria</taxon>
        <taxon>Pseudomonadati</taxon>
        <taxon>Pseudomonadota</taxon>
        <taxon>Gammaproteobacteria</taxon>
        <taxon>Lysobacterales</taxon>
        <taxon>Lysobacteraceae</taxon>
        <taxon>Lysobacter</taxon>
    </lineage>
</organism>
<evidence type="ECO:0000313" key="2">
    <source>
        <dbReference type="EMBL" id="WMT04629.1"/>
    </source>
</evidence>
<keyword evidence="3" id="KW-1185">Reference proteome</keyword>
<evidence type="ECO:0000313" key="3">
    <source>
        <dbReference type="Proteomes" id="UP001229313"/>
    </source>
</evidence>